<reference evidence="2 3" key="1">
    <citation type="journal article" date="2018" name="AMB Express">
        <title>Occurrence and significance of pathogenicity and fitness islands in environmental vibrios.</title>
        <authorList>
            <person name="Klein S."/>
            <person name="Pipes S."/>
            <person name="Lovell C.R."/>
        </authorList>
    </citation>
    <scope>NUCLEOTIDE SEQUENCE [LARGE SCALE GENOMIC DNA]</scope>
    <source>
        <strain evidence="2 3">JBS-8-11-1</strain>
    </source>
</reference>
<keyword evidence="1" id="KW-1133">Transmembrane helix</keyword>
<organism evidence="2 3">
    <name type="scientific">Vibrio diabolicus</name>
    <dbReference type="NCBI Taxonomy" id="50719"/>
    <lineage>
        <taxon>Bacteria</taxon>
        <taxon>Pseudomonadati</taxon>
        <taxon>Pseudomonadota</taxon>
        <taxon>Gammaproteobacteria</taxon>
        <taxon>Vibrionales</taxon>
        <taxon>Vibrionaceae</taxon>
        <taxon>Vibrio</taxon>
        <taxon>Vibrio diabolicus subgroup</taxon>
    </lineage>
</organism>
<name>A0AAX1XHR5_9VIBR</name>
<evidence type="ECO:0000256" key="1">
    <source>
        <dbReference type="SAM" id="Phobius"/>
    </source>
</evidence>
<dbReference type="EMBL" id="PKPZ01000022">
    <property type="protein sequence ID" value="RPB34638.1"/>
    <property type="molecule type" value="Genomic_DNA"/>
</dbReference>
<keyword evidence="1" id="KW-0472">Membrane</keyword>
<comment type="caution">
    <text evidence="2">The sequence shown here is derived from an EMBL/GenBank/DDBJ whole genome shotgun (WGS) entry which is preliminary data.</text>
</comment>
<sequence>MASNVPKDEEIVLPLATTKLILQVRMIKEIVIKFIFAAILNPLLIVRMFGMHTTTTVIAPNVRRYVSRSMC</sequence>
<evidence type="ECO:0000313" key="2">
    <source>
        <dbReference type="EMBL" id="RPB34638.1"/>
    </source>
</evidence>
<keyword evidence="1" id="KW-0812">Transmembrane</keyword>
<evidence type="ECO:0000313" key="3">
    <source>
        <dbReference type="Proteomes" id="UP000283878"/>
    </source>
</evidence>
<proteinExistence type="predicted"/>
<protein>
    <submittedName>
        <fullName evidence="2">Carbamoyl-phosphate synthase large subunit</fullName>
    </submittedName>
</protein>
<dbReference type="AlphaFoldDB" id="A0AAX1XHR5"/>
<dbReference type="Proteomes" id="UP000283878">
    <property type="component" value="Unassembled WGS sequence"/>
</dbReference>
<gene>
    <name evidence="2" type="ORF">CYQ91_20655</name>
</gene>
<accession>A0AAX1XHR5</accession>
<feature type="transmembrane region" description="Helical" evidence="1">
    <location>
        <begin position="30"/>
        <end position="50"/>
    </location>
</feature>